<accession>A0ABQ4ZSP1</accession>
<sequence length="182" mass="20671">MAFRNFMIEEIDGEFNFLSNELTDDIEAGSPSISINNETPATFMEPINTVDPSYMDDSKDSPSTEKDVVLFFTYVAGRMKDQKVSIPPKTSRKRKQTAPTPSSRATRQRTQKPSTMGINDTGESSQPMDVSDEDYNMHDFIEAKELKDSRKIVMGEIEKQDLKIDHGDAIAQNHHLKESHFY</sequence>
<comment type="caution">
    <text evidence="2">The sequence shown here is derived from an EMBL/GenBank/DDBJ whole genome shotgun (WGS) entry which is preliminary data.</text>
</comment>
<name>A0ABQ4ZSP1_9ASTR</name>
<evidence type="ECO:0000313" key="3">
    <source>
        <dbReference type="Proteomes" id="UP001151760"/>
    </source>
</evidence>
<evidence type="ECO:0000256" key="1">
    <source>
        <dbReference type="SAM" id="MobiDB-lite"/>
    </source>
</evidence>
<organism evidence="2 3">
    <name type="scientific">Tanacetum coccineum</name>
    <dbReference type="NCBI Taxonomy" id="301880"/>
    <lineage>
        <taxon>Eukaryota</taxon>
        <taxon>Viridiplantae</taxon>
        <taxon>Streptophyta</taxon>
        <taxon>Embryophyta</taxon>
        <taxon>Tracheophyta</taxon>
        <taxon>Spermatophyta</taxon>
        <taxon>Magnoliopsida</taxon>
        <taxon>eudicotyledons</taxon>
        <taxon>Gunneridae</taxon>
        <taxon>Pentapetalae</taxon>
        <taxon>asterids</taxon>
        <taxon>campanulids</taxon>
        <taxon>Asterales</taxon>
        <taxon>Asteraceae</taxon>
        <taxon>Asteroideae</taxon>
        <taxon>Anthemideae</taxon>
        <taxon>Anthemidinae</taxon>
        <taxon>Tanacetum</taxon>
    </lineage>
</organism>
<reference evidence="2" key="2">
    <citation type="submission" date="2022-01" db="EMBL/GenBank/DDBJ databases">
        <authorList>
            <person name="Yamashiro T."/>
            <person name="Shiraishi A."/>
            <person name="Satake H."/>
            <person name="Nakayama K."/>
        </authorList>
    </citation>
    <scope>NUCLEOTIDE SEQUENCE</scope>
</reference>
<feature type="region of interest" description="Disordered" evidence="1">
    <location>
        <begin position="82"/>
        <end position="131"/>
    </location>
</feature>
<evidence type="ECO:0000313" key="2">
    <source>
        <dbReference type="EMBL" id="GJS93294.1"/>
    </source>
</evidence>
<dbReference type="EMBL" id="BQNB010011647">
    <property type="protein sequence ID" value="GJS93294.1"/>
    <property type="molecule type" value="Genomic_DNA"/>
</dbReference>
<dbReference type="Proteomes" id="UP001151760">
    <property type="component" value="Unassembled WGS sequence"/>
</dbReference>
<protein>
    <submittedName>
        <fullName evidence="2">Uncharacterized protein</fullName>
    </submittedName>
</protein>
<keyword evidence="3" id="KW-1185">Reference proteome</keyword>
<proteinExistence type="predicted"/>
<gene>
    <name evidence="2" type="ORF">Tco_0800262</name>
</gene>
<feature type="compositionally biased region" description="Polar residues" evidence="1">
    <location>
        <begin position="111"/>
        <end position="128"/>
    </location>
</feature>
<reference evidence="2" key="1">
    <citation type="journal article" date="2022" name="Int. J. Mol. Sci.">
        <title>Draft Genome of Tanacetum Coccineum: Genomic Comparison of Closely Related Tanacetum-Family Plants.</title>
        <authorList>
            <person name="Yamashiro T."/>
            <person name="Shiraishi A."/>
            <person name="Nakayama K."/>
            <person name="Satake H."/>
        </authorList>
    </citation>
    <scope>NUCLEOTIDE SEQUENCE</scope>
</reference>